<keyword evidence="2" id="KW-1185">Reference proteome</keyword>
<reference evidence="1 2" key="1">
    <citation type="submission" date="2007-01" db="EMBL/GenBank/DDBJ databases">
        <authorList>
            <person name="Haygood M."/>
            <person name="Podell S."/>
            <person name="Anderson C."/>
            <person name="Hopkinson B."/>
            <person name="Roe K."/>
            <person name="Barbeau K."/>
            <person name="Gaasterland T."/>
            <person name="Ferriera S."/>
            <person name="Johnson J."/>
            <person name="Kravitz S."/>
            <person name="Beeson K."/>
            <person name="Sutton G."/>
            <person name="Rogers Y.-H."/>
            <person name="Friedman R."/>
            <person name="Frazier M."/>
            <person name="Venter J.C."/>
        </authorList>
    </citation>
    <scope>NUCLEOTIDE SEQUENCE [LARGE SCALE GENOMIC DNA]</scope>
    <source>
        <strain evidence="1 2">ATCC 23134</strain>
    </source>
</reference>
<dbReference type="eggNOG" id="COG4829">
    <property type="taxonomic scope" value="Bacteria"/>
</dbReference>
<dbReference type="Proteomes" id="UP000004095">
    <property type="component" value="Unassembled WGS sequence"/>
</dbReference>
<dbReference type="Gene3D" id="3.30.70.1060">
    <property type="entry name" value="Dimeric alpha+beta barrel"/>
    <property type="match status" value="1"/>
</dbReference>
<comment type="caution">
    <text evidence="1">The sequence shown here is derived from an EMBL/GenBank/DDBJ whole genome shotgun (WGS) entry which is preliminary data.</text>
</comment>
<evidence type="ECO:0008006" key="3">
    <source>
        <dbReference type="Google" id="ProtNLM"/>
    </source>
</evidence>
<name>A1ZUS4_MICM2</name>
<organism evidence="1 2">
    <name type="scientific">Microscilla marina ATCC 23134</name>
    <dbReference type="NCBI Taxonomy" id="313606"/>
    <lineage>
        <taxon>Bacteria</taxon>
        <taxon>Pseudomonadati</taxon>
        <taxon>Bacteroidota</taxon>
        <taxon>Cytophagia</taxon>
        <taxon>Cytophagales</taxon>
        <taxon>Microscillaceae</taxon>
        <taxon>Microscilla</taxon>
    </lineage>
</organism>
<evidence type="ECO:0000313" key="1">
    <source>
        <dbReference type="EMBL" id="EAY25828.1"/>
    </source>
</evidence>
<evidence type="ECO:0000313" key="2">
    <source>
        <dbReference type="Proteomes" id="UP000004095"/>
    </source>
</evidence>
<dbReference type="AlphaFoldDB" id="A1ZUS4"/>
<dbReference type="EMBL" id="AAWS01000042">
    <property type="protein sequence ID" value="EAY25828.1"/>
    <property type="molecule type" value="Genomic_DNA"/>
</dbReference>
<accession>A1ZUS4</accession>
<proteinExistence type="predicted"/>
<protein>
    <recommendedName>
        <fullName evidence="3">Muconolactone isomerase domain-containing protein</fullName>
    </recommendedName>
</protein>
<sequence>MIDIDLPEELDEDFMALVPAQRLKINKLMGNRTISSYSLALDRSKLWVTINAKSGTEVMDVLSTFPLIKYMKFHIHELMFHHEASMLVIPPFSLN</sequence>
<gene>
    <name evidence="1" type="ORF">M23134_07640</name>
</gene>